<sequence length="1050" mass="116374">MLSPRYPTALKFHRQTPKKLFTGEYGKQLSVIALIIICLLAFFWLESRLPALNNKAMMGVRTPISSIAFNVVLPVNDTQPVYQRISYNFVNWSYTNWKGMLFGLLLGASLLTLFRYLPASAESNNRFLNALKGLGGGIPLSVCVNCATPIAHSLYTTGTRLELALALLISSPTLNIIVLTLLFSLFPLHFVIAKLAGTLFLILVLMPLLVRFISTHDNKEQGASDALIKANRQSNSLTEKLNPSPMVQPTNSEAFLNWQQAIFDVLTRLSLNLAWILKIALPFMLVAGLLGSAVIEILPLQQLQNLPVGILSLIGIALLGTFLPVPIAFDVIFSAVLLASGIDPAFVMIFLFTLGSFSIYPFSMLWKTFAARLPVILFLLTAGIGILLGLSVSYYEDYLNREIINTYTQSVTDSTQQESRVVKSNPQTAPAVSIAAPVVWQQLSASKQFRISYIDLALTPASGQSGFLRLEGAAFASDPESKLSAAHVLEPFNFVRGIASGDYDNDGYVDLLTSDPDGVQLYHNTGKGTFINTRSLNNYDLRGAVVVAFVDINNDGRNDIFVSRYARSNLLILNNGKAFQNAKTKELAAGDNLSMAAAFADIDQDGKLDIALGNWSHGQERAFNPRYSKNFYLLNRNEGFVKINLPGITGETLSVLLSDMNDDARPDLFVANDRQQPDMYYDAGDDGHFKVITPQSHRVPLTPLNTMSIESADFNNDGYLDLFSVDMSFREKSQQHYCDDIVSGKNRTQCLAIQKINTIVADNDMDACTRIIDPDDQQSCMTAILLRLATRQNNPALCQKISADQFLQKSLCEKLTRPMAVAPAFDSNQYLPQKQSNRLLFGSANGVFTDVTKQAGVTESLWSWNAKAADLDNDGWQDIYVANGYGQGKHPYEIDANIFYHNIQGEYFRMEEKKFGLDDYLNTPSYTYADIDNDGDLDIIATAINGPLRLYKNTQSKNHAIQIELRDARGNHFAIGSKIRIYLADGSQQLRELKLGGGFLSFDEPRAHFGLASNSAVKTVEITWPDGEKTLIDETLQADRRYRIERKTGN</sequence>
<dbReference type="Pfam" id="PF03773">
    <property type="entry name" value="ArsP_1"/>
    <property type="match status" value="1"/>
</dbReference>
<evidence type="ECO:0000256" key="8">
    <source>
        <dbReference type="SAM" id="Phobius"/>
    </source>
</evidence>
<feature type="transmembrane region" description="Helical" evidence="8">
    <location>
        <begin position="99"/>
        <end position="118"/>
    </location>
</feature>
<evidence type="ECO:0000256" key="6">
    <source>
        <dbReference type="ARBA" id="ARBA00022989"/>
    </source>
</evidence>
<evidence type="ECO:0000256" key="5">
    <source>
        <dbReference type="ARBA" id="ARBA00022729"/>
    </source>
</evidence>
<keyword evidence="4 8" id="KW-0812">Transmembrane</keyword>
<keyword evidence="3" id="KW-1003">Cell membrane</keyword>
<dbReference type="GO" id="GO:0005886">
    <property type="term" value="C:plasma membrane"/>
    <property type="evidence" value="ECO:0007669"/>
    <property type="project" value="UniProtKB-SubCell"/>
</dbReference>
<comment type="subcellular location">
    <subcellularLocation>
        <location evidence="1">Cell membrane</location>
        <topology evidence="1">Multi-pass membrane protein</topology>
    </subcellularLocation>
</comment>
<accession>A0A3B1BBD3</accession>
<keyword evidence="6 8" id="KW-1133">Transmembrane helix</keyword>
<reference evidence="10" key="1">
    <citation type="submission" date="2018-06" db="EMBL/GenBank/DDBJ databases">
        <authorList>
            <person name="Zhirakovskaya E."/>
        </authorList>
    </citation>
    <scope>NUCLEOTIDE SEQUENCE</scope>
</reference>
<keyword evidence="7 8" id="KW-0472">Membrane</keyword>
<organism evidence="10">
    <name type="scientific">hydrothermal vent metagenome</name>
    <dbReference type="NCBI Taxonomy" id="652676"/>
    <lineage>
        <taxon>unclassified sequences</taxon>
        <taxon>metagenomes</taxon>
        <taxon>ecological metagenomes</taxon>
    </lineage>
</organism>
<dbReference type="InterPro" id="IPR013517">
    <property type="entry name" value="FG-GAP"/>
</dbReference>
<dbReference type="Pfam" id="PF07593">
    <property type="entry name" value="UnbV_ASPIC"/>
    <property type="match status" value="1"/>
</dbReference>
<proteinExistence type="inferred from homology"/>
<dbReference type="EMBL" id="UOFY01000033">
    <property type="protein sequence ID" value="VAX09234.1"/>
    <property type="molecule type" value="Genomic_DNA"/>
</dbReference>
<dbReference type="InterPro" id="IPR027039">
    <property type="entry name" value="Crtac1"/>
</dbReference>
<gene>
    <name evidence="10" type="ORF">MNBD_GAMMA25-2022</name>
</gene>
<dbReference type="InterPro" id="IPR011519">
    <property type="entry name" value="UnbV_ASPIC"/>
</dbReference>
<evidence type="ECO:0000256" key="1">
    <source>
        <dbReference type="ARBA" id="ARBA00004651"/>
    </source>
</evidence>
<feature type="transmembrane region" description="Helical" evidence="8">
    <location>
        <begin position="345"/>
        <end position="363"/>
    </location>
</feature>
<evidence type="ECO:0000256" key="2">
    <source>
        <dbReference type="ARBA" id="ARBA00006386"/>
    </source>
</evidence>
<keyword evidence="5" id="KW-0732">Signal</keyword>
<evidence type="ECO:0000259" key="9">
    <source>
        <dbReference type="Pfam" id="PF07593"/>
    </source>
</evidence>
<feature type="transmembrane region" description="Helical" evidence="8">
    <location>
        <begin position="28"/>
        <end position="45"/>
    </location>
</feature>
<evidence type="ECO:0000256" key="7">
    <source>
        <dbReference type="ARBA" id="ARBA00023136"/>
    </source>
</evidence>
<evidence type="ECO:0000313" key="10">
    <source>
        <dbReference type="EMBL" id="VAX09234.1"/>
    </source>
</evidence>
<name>A0A3B1BBD3_9ZZZZ</name>
<feature type="transmembrane region" description="Helical" evidence="8">
    <location>
        <begin position="310"/>
        <end position="339"/>
    </location>
</feature>
<dbReference type="InterPro" id="IPR005524">
    <property type="entry name" value="DUF318"/>
</dbReference>
<feature type="transmembrane region" description="Helical" evidence="8">
    <location>
        <begin position="163"/>
        <end position="183"/>
    </location>
</feature>
<feature type="transmembrane region" description="Helical" evidence="8">
    <location>
        <begin position="375"/>
        <end position="395"/>
    </location>
</feature>
<feature type="domain" description="ASPIC/UnbV" evidence="9">
    <location>
        <begin position="974"/>
        <end position="1042"/>
    </location>
</feature>
<dbReference type="Pfam" id="PF13517">
    <property type="entry name" value="FG-GAP_3"/>
    <property type="match status" value="3"/>
</dbReference>
<evidence type="ECO:0000256" key="3">
    <source>
        <dbReference type="ARBA" id="ARBA00022475"/>
    </source>
</evidence>
<dbReference type="SUPFAM" id="SSF69318">
    <property type="entry name" value="Integrin alpha N-terminal domain"/>
    <property type="match status" value="1"/>
</dbReference>
<dbReference type="AlphaFoldDB" id="A0A3B1BBD3"/>
<dbReference type="PANTHER" id="PTHR16026:SF0">
    <property type="entry name" value="CARTILAGE ACIDIC PROTEIN 1"/>
    <property type="match status" value="1"/>
</dbReference>
<dbReference type="InterPro" id="IPR028994">
    <property type="entry name" value="Integrin_alpha_N"/>
</dbReference>
<dbReference type="Gene3D" id="2.130.10.130">
    <property type="entry name" value="Integrin alpha, N-terminal"/>
    <property type="match status" value="1"/>
</dbReference>
<feature type="transmembrane region" description="Helical" evidence="8">
    <location>
        <begin position="195"/>
        <end position="214"/>
    </location>
</feature>
<feature type="transmembrane region" description="Helical" evidence="8">
    <location>
        <begin position="275"/>
        <end position="298"/>
    </location>
</feature>
<protein>
    <recommendedName>
        <fullName evidence="9">ASPIC/UnbV domain-containing protein</fullName>
    </recommendedName>
</protein>
<comment type="similarity">
    <text evidence="2">Belongs to the UPF0718 family.</text>
</comment>
<evidence type="ECO:0000256" key="4">
    <source>
        <dbReference type="ARBA" id="ARBA00022692"/>
    </source>
</evidence>
<dbReference type="PANTHER" id="PTHR16026">
    <property type="entry name" value="CARTILAGE ACIDIC PROTEIN 1"/>
    <property type="match status" value="1"/>
</dbReference>